<name>A0ABS7KV36_CLOSR</name>
<keyword evidence="3" id="KW-1003">Cell membrane</keyword>
<dbReference type="InterPro" id="IPR051469">
    <property type="entry name" value="FliN/MopA/SpaO"/>
</dbReference>
<comment type="similarity">
    <text evidence="2">Belongs to the FliN/MopA/SpaO family.</text>
</comment>
<keyword evidence="9" id="KW-1185">Reference proteome</keyword>
<reference evidence="8 9" key="1">
    <citation type="journal article" date="2021" name="Cell Host Microbe">
        <title>in vivo commensal control of Clostridioides difficile virulence.</title>
        <authorList>
            <person name="Girinathan B.P."/>
            <person name="Dibenedetto N."/>
            <person name="Worley J.N."/>
            <person name="Peltier J."/>
            <person name="Arrieta-Ortiz M.L."/>
            <person name="Rupa Christinal Immanuel S."/>
            <person name="Lavin R."/>
            <person name="Delaney M.L."/>
            <person name="Cummins C."/>
            <person name="Hoffmann M."/>
            <person name="Luo Y."/>
            <person name="Gonzalez-Escalona N."/>
            <person name="Allard M."/>
            <person name="Onderdonk A.B."/>
            <person name="Gerber G.K."/>
            <person name="Sonenshein A.L."/>
            <person name="Baliga N."/>
            <person name="Dupuy B."/>
            <person name="Bry L."/>
        </authorList>
    </citation>
    <scope>NUCLEOTIDE SEQUENCE [LARGE SCALE GENOMIC DNA]</scope>
    <source>
        <strain evidence="8 9">DSM 599</strain>
    </source>
</reference>
<sequence>MSENKMKDLYEVGFEPLQKKEVENFEDKTRLLNSKLDITVTIGSCQKSIKEILSFEEGDILELEKIIDEDLDININDRMIASGESIKIGNKISVRLNSFKNN</sequence>
<keyword evidence="8" id="KW-0969">Cilium</keyword>
<keyword evidence="6" id="KW-0472">Membrane</keyword>
<accession>A0ABS7KV36</accession>
<keyword evidence="8" id="KW-0282">Flagellum</keyword>
<dbReference type="Proteomes" id="UP001299068">
    <property type="component" value="Unassembled WGS sequence"/>
</dbReference>
<evidence type="ECO:0000313" key="8">
    <source>
        <dbReference type="EMBL" id="MBY0754678.1"/>
    </source>
</evidence>
<gene>
    <name evidence="8" type="ORF">K5V21_04325</name>
</gene>
<evidence type="ECO:0000256" key="6">
    <source>
        <dbReference type="ARBA" id="ARBA00023136"/>
    </source>
</evidence>
<keyword evidence="8" id="KW-0966">Cell projection</keyword>
<evidence type="ECO:0000256" key="1">
    <source>
        <dbReference type="ARBA" id="ARBA00004413"/>
    </source>
</evidence>
<dbReference type="PRINTS" id="PR00956">
    <property type="entry name" value="FLGMOTORFLIN"/>
</dbReference>
<dbReference type="RefSeq" id="WP_221859503.1">
    <property type="nucleotide sequence ID" value="NZ_JAIKTU010000003.1"/>
</dbReference>
<evidence type="ECO:0000259" key="7">
    <source>
        <dbReference type="Pfam" id="PF01052"/>
    </source>
</evidence>
<dbReference type="SUPFAM" id="SSF101801">
    <property type="entry name" value="Surface presentation of antigens (SPOA)"/>
    <property type="match status" value="1"/>
</dbReference>
<feature type="domain" description="Flagellar motor switch protein FliN-like C-terminal" evidence="7">
    <location>
        <begin position="30"/>
        <end position="98"/>
    </location>
</feature>
<dbReference type="InterPro" id="IPR036429">
    <property type="entry name" value="SpoA-like_sf"/>
</dbReference>
<organism evidence="8 9">
    <name type="scientific">Clostridium sardiniense</name>
    <name type="common">Clostridium absonum</name>
    <dbReference type="NCBI Taxonomy" id="29369"/>
    <lineage>
        <taxon>Bacteria</taxon>
        <taxon>Bacillati</taxon>
        <taxon>Bacillota</taxon>
        <taxon>Clostridia</taxon>
        <taxon>Eubacteriales</taxon>
        <taxon>Clostridiaceae</taxon>
        <taxon>Clostridium</taxon>
    </lineage>
</organism>
<dbReference type="Pfam" id="PF01052">
    <property type="entry name" value="FliMN_C"/>
    <property type="match status" value="1"/>
</dbReference>
<dbReference type="EMBL" id="JAIKTU010000003">
    <property type="protein sequence ID" value="MBY0754678.1"/>
    <property type="molecule type" value="Genomic_DNA"/>
</dbReference>
<dbReference type="PANTHER" id="PTHR43484:SF1">
    <property type="entry name" value="FLAGELLAR MOTOR SWITCH PROTEIN FLIN"/>
    <property type="match status" value="1"/>
</dbReference>
<keyword evidence="4" id="KW-0145">Chemotaxis</keyword>
<dbReference type="Gene3D" id="2.30.330.10">
    <property type="entry name" value="SpoA-like"/>
    <property type="match status" value="1"/>
</dbReference>
<protein>
    <submittedName>
        <fullName evidence="8">FliM/FliN family flagellar motor C-terminal domain-containing protein</fullName>
    </submittedName>
</protein>
<evidence type="ECO:0000256" key="3">
    <source>
        <dbReference type="ARBA" id="ARBA00022475"/>
    </source>
</evidence>
<evidence type="ECO:0000256" key="2">
    <source>
        <dbReference type="ARBA" id="ARBA00009226"/>
    </source>
</evidence>
<dbReference type="InterPro" id="IPR001543">
    <property type="entry name" value="FliN-like_C"/>
</dbReference>
<proteinExistence type="inferred from homology"/>
<evidence type="ECO:0000256" key="5">
    <source>
        <dbReference type="ARBA" id="ARBA00022779"/>
    </source>
</evidence>
<comment type="caution">
    <text evidence="8">The sequence shown here is derived from an EMBL/GenBank/DDBJ whole genome shotgun (WGS) entry which is preliminary data.</text>
</comment>
<keyword evidence="5" id="KW-0283">Flagellar rotation</keyword>
<dbReference type="InterPro" id="IPR001172">
    <property type="entry name" value="FliN_T3SS_HrcQb"/>
</dbReference>
<evidence type="ECO:0000313" key="9">
    <source>
        <dbReference type="Proteomes" id="UP001299068"/>
    </source>
</evidence>
<evidence type="ECO:0000256" key="4">
    <source>
        <dbReference type="ARBA" id="ARBA00022500"/>
    </source>
</evidence>
<comment type="subcellular location">
    <subcellularLocation>
        <location evidence="1">Cell membrane</location>
        <topology evidence="1">Peripheral membrane protein</topology>
        <orientation evidence="1">Cytoplasmic side</orientation>
    </subcellularLocation>
</comment>
<dbReference type="PANTHER" id="PTHR43484">
    <property type="match status" value="1"/>
</dbReference>